<keyword evidence="3" id="KW-0143">Chaperone</keyword>
<dbReference type="InterPro" id="IPR019318">
    <property type="entry name" value="Gua_nucleotide_exch_fac_Ric8"/>
</dbReference>
<organism evidence="5 6">
    <name type="scientific">Cylindrobasidium torrendii FP15055 ss-10</name>
    <dbReference type="NCBI Taxonomy" id="1314674"/>
    <lineage>
        <taxon>Eukaryota</taxon>
        <taxon>Fungi</taxon>
        <taxon>Dikarya</taxon>
        <taxon>Basidiomycota</taxon>
        <taxon>Agaricomycotina</taxon>
        <taxon>Agaricomycetes</taxon>
        <taxon>Agaricomycetidae</taxon>
        <taxon>Agaricales</taxon>
        <taxon>Marasmiineae</taxon>
        <taxon>Physalacriaceae</taxon>
        <taxon>Cylindrobasidium</taxon>
    </lineage>
</organism>
<dbReference type="GO" id="GO:0007186">
    <property type="term" value="P:G protein-coupled receptor signaling pathway"/>
    <property type="evidence" value="ECO:0007669"/>
    <property type="project" value="TreeGrafter"/>
</dbReference>
<dbReference type="EMBL" id="KN880839">
    <property type="protein sequence ID" value="KIY61996.1"/>
    <property type="molecule type" value="Genomic_DNA"/>
</dbReference>
<feature type="region of interest" description="Disordered" evidence="4">
    <location>
        <begin position="310"/>
        <end position="335"/>
    </location>
</feature>
<dbReference type="GO" id="GO:0005085">
    <property type="term" value="F:guanyl-nucleotide exchange factor activity"/>
    <property type="evidence" value="ECO:0007669"/>
    <property type="project" value="UniProtKB-KW"/>
</dbReference>
<dbReference type="STRING" id="1314674.A0A0D7AXJ0"/>
<feature type="region of interest" description="Disordered" evidence="4">
    <location>
        <begin position="527"/>
        <end position="547"/>
    </location>
</feature>
<feature type="compositionally biased region" description="Acidic residues" evidence="4">
    <location>
        <begin position="537"/>
        <end position="547"/>
    </location>
</feature>
<dbReference type="GO" id="GO:0005737">
    <property type="term" value="C:cytoplasm"/>
    <property type="evidence" value="ECO:0007669"/>
    <property type="project" value="TreeGrafter"/>
</dbReference>
<dbReference type="AlphaFoldDB" id="A0A0D7AXJ0"/>
<sequence length="583" mass="63490">MSRPDALASYNALLSTSPRPDVTAVLQSIIDAPPFSFDKSARSEALRTILQDLKNVGPKSQSRLTSQDAALALLAVKTLGKNPTGSELLATPATLATLLSFATTFKDEPEAASEALRCIANTLLLFPEARTTFIERQVNGGDVCFNLLDKAMVPDQIFILSRILFLVTVSRSSLIISFVQDKRHGRTIIDVISTKLDILLICLLSGAKLSREAMTDLLKLTFNLLVHYPKLVESTPQPGASQNKDDKKVMGDAWHSDLDSLLAPLLRVFYSLPPTFPSPLVSPLTHTLHALIAIPVTPALAPTWFSTPHSRAASSSSGSPQLVNVGESGSPPRASTLDRALHVLQGRRNSRSPSPHPHITGDVLLRAYDLLEVTFAHYFPGDIDVDDISVRRRPKEEKLDDTLDDIGAPLILLITRLCLSDEAGARTRLRDWLLPADLDRSSPLEQRADTLGRCIRLLSSVYHARLKDSVGEMLFAIANQDPSTLSAMVGYGNVAGFLFNKGILSAPPPPTTDGVDIGSSDGRAINPITGNTMPQPEPEEMTEEEKEAEMDKLFVLFDRLEKVGALPKDQNPIRKAIQQSQQG</sequence>
<dbReference type="PANTHER" id="PTHR12425:SF5">
    <property type="entry name" value="SYNEMBRYN"/>
    <property type="match status" value="1"/>
</dbReference>
<name>A0A0D7AXJ0_9AGAR</name>
<dbReference type="Proteomes" id="UP000054007">
    <property type="component" value="Unassembled WGS sequence"/>
</dbReference>
<proteinExistence type="inferred from homology"/>
<dbReference type="Pfam" id="PF10165">
    <property type="entry name" value="Ric8"/>
    <property type="match status" value="1"/>
</dbReference>
<evidence type="ECO:0000313" key="5">
    <source>
        <dbReference type="EMBL" id="KIY61996.1"/>
    </source>
</evidence>
<reference evidence="5 6" key="1">
    <citation type="journal article" date="2015" name="Fungal Genet. Biol.">
        <title>Evolution of novel wood decay mechanisms in Agaricales revealed by the genome sequences of Fistulina hepatica and Cylindrobasidium torrendii.</title>
        <authorList>
            <person name="Floudas D."/>
            <person name="Held B.W."/>
            <person name="Riley R."/>
            <person name="Nagy L.G."/>
            <person name="Koehler G."/>
            <person name="Ransdell A.S."/>
            <person name="Younus H."/>
            <person name="Chow J."/>
            <person name="Chiniquy J."/>
            <person name="Lipzen A."/>
            <person name="Tritt A."/>
            <person name="Sun H."/>
            <person name="Haridas S."/>
            <person name="LaButti K."/>
            <person name="Ohm R.A."/>
            <person name="Kues U."/>
            <person name="Blanchette R.A."/>
            <person name="Grigoriev I.V."/>
            <person name="Minto R.E."/>
            <person name="Hibbett D.S."/>
        </authorList>
    </citation>
    <scope>NUCLEOTIDE SEQUENCE [LARGE SCALE GENOMIC DNA]</scope>
    <source>
        <strain evidence="5 6">FP15055 ss-10</strain>
    </source>
</reference>
<evidence type="ECO:0000313" key="6">
    <source>
        <dbReference type="Proteomes" id="UP000054007"/>
    </source>
</evidence>
<evidence type="ECO:0000256" key="1">
    <source>
        <dbReference type="ARBA" id="ARBA00009049"/>
    </source>
</evidence>
<gene>
    <name evidence="5" type="ORF">CYLTODRAFT_494944</name>
</gene>
<keyword evidence="6" id="KW-1185">Reference proteome</keyword>
<dbReference type="OrthoDB" id="5585685at2759"/>
<accession>A0A0D7AXJ0</accession>
<protein>
    <submittedName>
        <fullName evidence="5">Uncharacterized protein</fullName>
    </submittedName>
</protein>
<evidence type="ECO:0000256" key="2">
    <source>
        <dbReference type="ARBA" id="ARBA00022658"/>
    </source>
</evidence>
<evidence type="ECO:0000256" key="3">
    <source>
        <dbReference type="ARBA" id="ARBA00023186"/>
    </source>
</evidence>
<feature type="compositionally biased region" description="Low complexity" evidence="4">
    <location>
        <begin position="310"/>
        <end position="319"/>
    </location>
</feature>
<keyword evidence="2" id="KW-0344">Guanine-nucleotide releasing factor</keyword>
<evidence type="ECO:0000256" key="4">
    <source>
        <dbReference type="SAM" id="MobiDB-lite"/>
    </source>
</evidence>
<dbReference type="GO" id="GO:0001965">
    <property type="term" value="F:G-protein alpha-subunit binding"/>
    <property type="evidence" value="ECO:0007669"/>
    <property type="project" value="TreeGrafter"/>
</dbReference>
<comment type="similarity">
    <text evidence="1">Belongs to the synembryn family.</text>
</comment>
<dbReference type="PANTHER" id="PTHR12425">
    <property type="entry name" value="SYNEMBRYN"/>
    <property type="match status" value="1"/>
</dbReference>